<comment type="caution">
    <text evidence="3">The sequence shown here is derived from an EMBL/GenBank/DDBJ whole genome shotgun (WGS) entry which is preliminary data.</text>
</comment>
<sequence length="489" mass="56250">MQSFRLPSFYFIIRLLREICKTLNPKYTPPSRSYLSDTLIPSWYDIEKANVISELKDVSKLAITSDGWTSLCQDHYLTVTVHYTSQGSVKQKVLHTRAVYQSQTGEVVAEEISDILEEFEIEPSKIVAVTVDNAGNMDVAIKKLQILKIGCFAHTLNLAAQKIYKIACIDKWAARIRAVVVWFKRSSLSKTVLTEKQQLLGKPSTTSLILDVKTRWNSLYLMIERLMEQFPAIQAAALVPRLRKAITKDNLDRLKDEDFHKDEEFVQLMRVLYTSTLCVSSSIKEKVWENLFQRYQNDDIQAFLHEATAIDPRFKGRSVSDETWDRLRRKAIESNVRPTTGLSVKMTDTERQEKEESEGEDEKMEETIAPLHIKRSALEELFSEEDRELRLRIQKKNLSLTLSDQVDLEVEPYKSLPPIPMAEDPVMWWWEKRDDLPLLTTIATSYLCAQASSTPSERVFSTAGSTISQERSRLLPEKANMLIFLQKNG</sequence>
<gene>
    <name evidence="3" type="ORF">H4Q32_026441</name>
</gene>
<keyword evidence="3" id="KW-0436">Ligase</keyword>
<feature type="region of interest" description="Disordered" evidence="1">
    <location>
        <begin position="339"/>
        <end position="365"/>
    </location>
</feature>
<dbReference type="Pfam" id="PF05699">
    <property type="entry name" value="Dimer_Tnp_hAT"/>
    <property type="match status" value="1"/>
</dbReference>
<dbReference type="InterPro" id="IPR012337">
    <property type="entry name" value="RNaseH-like_sf"/>
</dbReference>
<evidence type="ECO:0000259" key="2">
    <source>
        <dbReference type="Pfam" id="PF05699"/>
    </source>
</evidence>
<dbReference type="EMBL" id="JACTAM010000003">
    <property type="protein sequence ID" value="KAI2666748.1"/>
    <property type="molecule type" value="Genomic_DNA"/>
</dbReference>
<dbReference type="InterPro" id="IPR008906">
    <property type="entry name" value="HATC_C_dom"/>
</dbReference>
<reference evidence="3 4" key="1">
    <citation type="submission" date="2022-01" db="EMBL/GenBank/DDBJ databases">
        <title>A high-quality chromosome-level genome assembly of rohu carp, Labeo rohita.</title>
        <authorList>
            <person name="Arick M.A. II"/>
            <person name="Hsu C.-Y."/>
            <person name="Magbanua Z."/>
            <person name="Pechanova O."/>
            <person name="Grover C."/>
            <person name="Miller E."/>
            <person name="Thrash A."/>
            <person name="Ezzel L."/>
            <person name="Alam S."/>
            <person name="Benzie J."/>
            <person name="Hamilton M."/>
            <person name="Karsi A."/>
            <person name="Lawrence M.L."/>
            <person name="Peterson D.G."/>
        </authorList>
    </citation>
    <scope>NUCLEOTIDE SEQUENCE [LARGE SCALE GENOMIC DNA]</scope>
    <source>
        <strain evidence="4">BAU-BD-2019</strain>
        <tissue evidence="3">Blood</tissue>
    </source>
</reference>
<proteinExistence type="predicted"/>
<feature type="compositionally biased region" description="Acidic residues" evidence="1">
    <location>
        <begin position="355"/>
        <end position="364"/>
    </location>
</feature>
<keyword evidence="4" id="KW-1185">Reference proteome</keyword>
<dbReference type="SUPFAM" id="SSF53098">
    <property type="entry name" value="Ribonuclease H-like"/>
    <property type="match status" value="1"/>
</dbReference>
<protein>
    <submittedName>
        <fullName evidence="3">E3 SUMO-protein ligase ZBED1</fullName>
    </submittedName>
</protein>
<dbReference type="PANTHER" id="PTHR46481">
    <property type="entry name" value="ZINC FINGER BED DOMAIN-CONTAINING PROTEIN 4"/>
    <property type="match status" value="1"/>
</dbReference>
<dbReference type="PANTHER" id="PTHR46481:SF9">
    <property type="entry name" value="ZINC FINGER BED DOMAIN-CONTAINING PROTEIN 1-LIKE"/>
    <property type="match status" value="1"/>
</dbReference>
<dbReference type="Proteomes" id="UP000830375">
    <property type="component" value="Unassembled WGS sequence"/>
</dbReference>
<dbReference type="InterPro" id="IPR052035">
    <property type="entry name" value="ZnF_BED_domain_contain"/>
</dbReference>
<evidence type="ECO:0000256" key="1">
    <source>
        <dbReference type="SAM" id="MobiDB-lite"/>
    </source>
</evidence>
<feature type="domain" description="HAT C-terminal dimerisation" evidence="2">
    <location>
        <begin position="410"/>
        <end position="488"/>
    </location>
</feature>
<dbReference type="GO" id="GO:0016874">
    <property type="term" value="F:ligase activity"/>
    <property type="evidence" value="ECO:0007669"/>
    <property type="project" value="UniProtKB-KW"/>
</dbReference>
<evidence type="ECO:0000313" key="3">
    <source>
        <dbReference type="EMBL" id="KAI2666748.1"/>
    </source>
</evidence>
<name>A0ABQ8MY21_LABRO</name>
<evidence type="ECO:0000313" key="4">
    <source>
        <dbReference type="Proteomes" id="UP000830375"/>
    </source>
</evidence>
<accession>A0ABQ8MY21</accession>
<organism evidence="3 4">
    <name type="scientific">Labeo rohita</name>
    <name type="common">Indian major carp</name>
    <name type="synonym">Cyprinus rohita</name>
    <dbReference type="NCBI Taxonomy" id="84645"/>
    <lineage>
        <taxon>Eukaryota</taxon>
        <taxon>Metazoa</taxon>
        <taxon>Chordata</taxon>
        <taxon>Craniata</taxon>
        <taxon>Vertebrata</taxon>
        <taxon>Euteleostomi</taxon>
        <taxon>Actinopterygii</taxon>
        <taxon>Neopterygii</taxon>
        <taxon>Teleostei</taxon>
        <taxon>Ostariophysi</taxon>
        <taxon>Cypriniformes</taxon>
        <taxon>Cyprinidae</taxon>
        <taxon>Labeoninae</taxon>
        <taxon>Labeonini</taxon>
        <taxon>Labeo</taxon>
    </lineage>
</organism>